<evidence type="ECO:0008006" key="3">
    <source>
        <dbReference type="Google" id="ProtNLM"/>
    </source>
</evidence>
<dbReference type="InterPro" id="IPR036691">
    <property type="entry name" value="Endo/exonu/phosph_ase_sf"/>
</dbReference>
<protein>
    <recommendedName>
        <fullName evidence="3">Endonuclease/exonuclease/phosphatase domain-containing protein</fullName>
    </recommendedName>
</protein>
<evidence type="ECO:0000313" key="1">
    <source>
        <dbReference type="EMBL" id="KQL45977.1"/>
    </source>
</evidence>
<gene>
    <name evidence="1" type="ORF">AN963_13260</name>
</gene>
<dbReference type="RefSeq" id="WP_055745048.1">
    <property type="nucleotide sequence ID" value="NZ_LJJB01000010.1"/>
</dbReference>
<evidence type="ECO:0000313" key="2">
    <source>
        <dbReference type="Proteomes" id="UP000051063"/>
    </source>
</evidence>
<dbReference type="Proteomes" id="UP000051063">
    <property type="component" value="Unassembled WGS sequence"/>
</dbReference>
<keyword evidence="2" id="KW-1185">Reference proteome</keyword>
<dbReference type="EMBL" id="LJJB01000010">
    <property type="protein sequence ID" value="KQL45977.1"/>
    <property type="molecule type" value="Genomic_DNA"/>
</dbReference>
<comment type="caution">
    <text evidence="1">The sequence shown here is derived from an EMBL/GenBank/DDBJ whole genome shotgun (WGS) entry which is preliminary data.</text>
</comment>
<accession>A0ABR5N693</accession>
<sequence>MNIVAWNCRQAFRKKVGKLVPFCPKVAVISECESLEKLAGSHESLFAYSLWVGDNPHKGLGVFSSSEHPLTVHPAYDDRFHWIVPIRVTGPESFTMLAVWTKDHKDRKQSYVGQLFLALQEYQSILKEETCLVVGDLNSNAIWDSLPRVGNHTAVVHMLREHGMESAYHWFFQEQHGLESIPTYYFHHHREKGYHIDYGFLPVAWMDRLESVRVGAYEEWREWSDHVPVVIGIKCSEIINFRLDNKVLD</sequence>
<reference evidence="1 2" key="1">
    <citation type="submission" date="2015-09" db="EMBL/GenBank/DDBJ databases">
        <title>Genome sequencing project for genomic taxonomy and phylogenomics of Bacillus-like bacteria.</title>
        <authorList>
            <person name="Liu B."/>
            <person name="Wang J."/>
            <person name="Zhu Y."/>
            <person name="Liu G."/>
            <person name="Chen Q."/>
            <person name="Chen Z."/>
            <person name="Lan J."/>
            <person name="Che J."/>
            <person name="Ge C."/>
            <person name="Shi H."/>
            <person name="Pan Z."/>
            <person name="Liu X."/>
        </authorList>
    </citation>
    <scope>NUCLEOTIDE SEQUENCE [LARGE SCALE GENOMIC DNA]</scope>
    <source>
        <strain evidence="1 2">DSM 8552</strain>
    </source>
</reference>
<proteinExistence type="predicted"/>
<name>A0ABR5N693_BRECH</name>
<organism evidence="1 2">
    <name type="scientific">Brevibacillus choshinensis</name>
    <dbReference type="NCBI Taxonomy" id="54911"/>
    <lineage>
        <taxon>Bacteria</taxon>
        <taxon>Bacillati</taxon>
        <taxon>Bacillota</taxon>
        <taxon>Bacilli</taxon>
        <taxon>Bacillales</taxon>
        <taxon>Paenibacillaceae</taxon>
        <taxon>Brevibacillus</taxon>
    </lineage>
</organism>
<dbReference type="Gene3D" id="3.60.10.10">
    <property type="entry name" value="Endonuclease/exonuclease/phosphatase"/>
    <property type="match status" value="1"/>
</dbReference>
<dbReference type="SUPFAM" id="SSF56219">
    <property type="entry name" value="DNase I-like"/>
    <property type="match status" value="1"/>
</dbReference>